<evidence type="ECO:0000313" key="1">
    <source>
        <dbReference type="EMBL" id="CUV67104.1"/>
    </source>
</evidence>
<proteinExistence type="predicted"/>
<dbReference type="RefSeq" id="NP_001305191.1">
    <property type="nucleotide sequence ID" value="NM_001318262.1"/>
</dbReference>
<evidence type="ECO:0000313" key="3">
    <source>
        <dbReference type="WormBase" id="K08D9.10"/>
    </source>
</evidence>
<accession>A0A0S4XR86</accession>
<protein>
    <submittedName>
        <fullName evidence="1">Transcriptional regulator</fullName>
    </submittedName>
</protein>
<keyword evidence="2" id="KW-1185">Reference proteome</keyword>
<name>A0A0S4XR86_CAEEL</name>
<evidence type="ECO:0000313" key="2">
    <source>
        <dbReference type="Proteomes" id="UP000001940"/>
    </source>
</evidence>
<dbReference type="CTD" id="26591691"/>
<dbReference type="AlphaFoldDB" id="A0A0S4XR86"/>
<sequence length="25" mass="2649">MPADISSISLVEGIGLSTIFEKINN</sequence>
<dbReference type="AGR" id="WB:WBGene00269352"/>
<organism evidence="1 2">
    <name type="scientific">Caenorhabditis elegans</name>
    <dbReference type="NCBI Taxonomy" id="6239"/>
    <lineage>
        <taxon>Eukaryota</taxon>
        <taxon>Metazoa</taxon>
        <taxon>Ecdysozoa</taxon>
        <taxon>Nematoda</taxon>
        <taxon>Chromadorea</taxon>
        <taxon>Rhabditida</taxon>
        <taxon>Rhabditina</taxon>
        <taxon>Rhabditomorpha</taxon>
        <taxon>Rhabditoidea</taxon>
        <taxon>Rhabditidae</taxon>
        <taxon>Peloderinae</taxon>
        <taxon>Caenorhabditis</taxon>
    </lineage>
</organism>
<dbReference type="InParanoid" id="A0A0S4XR86"/>
<dbReference type="Proteomes" id="UP000001940">
    <property type="component" value="Chromosome V"/>
</dbReference>
<dbReference type="WormBase" id="K08D9.10">
    <property type="protein sequence ID" value="CE51203"/>
    <property type="gene ID" value="WBGene00269352"/>
</dbReference>
<dbReference type="KEGG" id="cel:CELE_K08D9.10"/>
<dbReference type="GeneID" id="26591691"/>
<gene>
    <name evidence="1" type="ORF">CELE_K08D9.10</name>
    <name evidence="1 3" type="ORF">K08D9.10</name>
</gene>
<reference evidence="1 2" key="1">
    <citation type="journal article" date="1998" name="Science">
        <title>Genome sequence of the nematode C. elegans: a platform for investigating biology.</title>
        <authorList>
            <consortium name="The C. elegans sequencing consortium"/>
            <person name="Sulson J.E."/>
            <person name="Waterston R."/>
        </authorList>
    </citation>
    <scope>NUCLEOTIDE SEQUENCE [LARGE SCALE GENOMIC DNA]</scope>
    <source>
        <strain evidence="1 2">Bristol N2</strain>
    </source>
</reference>
<dbReference type="EMBL" id="BX284605">
    <property type="protein sequence ID" value="CUV67104.1"/>
    <property type="molecule type" value="Genomic_DNA"/>
</dbReference>